<keyword evidence="3" id="KW-0496">Mitochondrion</keyword>
<dbReference type="RefSeq" id="XP_064769561.1">
    <property type="nucleotide sequence ID" value="XM_064911983.1"/>
</dbReference>
<dbReference type="Proteomes" id="UP001498771">
    <property type="component" value="Unassembled WGS sequence"/>
</dbReference>
<dbReference type="InterPro" id="IPR013892">
    <property type="entry name" value="Cyt_c_biogenesis_Cmc1-like"/>
</dbReference>
<name>A0ABR1F9K2_9ASCO</name>
<dbReference type="Pfam" id="PF08583">
    <property type="entry name" value="Cmc1"/>
    <property type="match status" value="1"/>
</dbReference>
<comment type="caution">
    <text evidence="4">The sequence shown here is derived from an EMBL/GenBank/DDBJ whole genome shotgun (WGS) entry which is preliminary data.</text>
</comment>
<evidence type="ECO:0000256" key="2">
    <source>
        <dbReference type="ARBA" id="ARBA00023157"/>
    </source>
</evidence>
<protein>
    <recommendedName>
        <fullName evidence="3">COX assembly mitochondrial protein</fullName>
    </recommendedName>
</protein>
<comment type="subcellular location">
    <subcellularLocation>
        <location evidence="3">Mitochondrion inner membrane</location>
    </subcellularLocation>
</comment>
<gene>
    <name evidence="4" type="ORF">BZA70DRAFT_274477</name>
</gene>
<keyword evidence="2" id="KW-1015">Disulfide bond</keyword>
<proteinExistence type="inferred from homology"/>
<keyword evidence="5" id="KW-1185">Reference proteome</keyword>
<comment type="similarity">
    <text evidence="1 3">Belongs to the CMC family.</text>
</comment>
<evidence type="ECO:0000313" key="4">
    <source>
        <dbReference type="EMBL" id="KAK7206528.1"/>
    </source>
</evidence>
<comment type="function">
    <text evidence="3">Required for mitochondrial cytochrome c oxidase (COX) assembly and respiration.</text>
</comment>
<evidence type="ECO:0000256" key="1">
    <source>
        <dbReference type="ARBA" id="ARBA00007347"/>
    </source>
</evidence>
<keyword evidence="3" id="KW-0999">Mitochondrion inner membrane</keyword>
<evidence type="ECO:0000313" key="5">
    <source>
        <dbReference type="Proteomes" id="UP001498771"/>
    </source>
</evidence>
<dbReference type="EMBL" id="JBBJBU010000002">
    <property type="protein sequence ID" value="KAK7206528.1"/>
    <property type="molecule type" value="Genomic_DNA"/>
</dbReference>
<organism evidence="4 5">
    <name type="scientific">Myxozyma melibiosi</name>
    <dbReference type="NCBI Taxonomy" id="54550"/>
    <lineage>
        <taxon>Eukaryota</taxon>
        <taxon>Fungi</taxon>
        <taxon>Dikarya</taxon>
        <taxon>Ascomycota</taxon>
        <taxon>Saccharomycotina</taxon>
        <taxon>Lipomycetes</taxon>
        <taxon>Lipomycetales</taxon>
        <taxon>Lipomycetaceae</taxon>
        <taxon>Myxozyma</taxon>
    </lineage>
</organism>
<keyword evidence="3" id="KW-0143">Chaperone</keyword>
<dbReference type="GeneID" id="90037495"/>
<evidence type="ECO:0000256" key="3">
    <source>
        <dbReference type="RuleBase" id="RU364104"/>
    </source>
</evidence>
<accession>A0ABR1F9K2</accession>
<reference evidence="4 5" key="1">
    <citation type="submission" date="2024-03" db="EMBL/GenBank/DDBJ databases">
        <title>Genome-scale model development and genomic sequencing of the oleaginous clade Lipomyces.</title>
        <authorList>
            <consortium name="Lawrence Berkeley National Laboratory"/>
            <person name="Czajka J.J."/>
            <person name="Han Y."/>
            <person name="Kim J."/>
            <person name="Mondo S.J."/>
            <person name="Hofstad B.A."/>
            <person name="Robles A."/>
            <person name="Haridas S."/>
            <person name="Riley R."/>
            <person name="LaButti K."/>
            <person name="Pangilinan J."/>
            <person name="Andreopoulos W."/>
            <person name="Lipzen A."/>
            <person name="Yan J."/>
            <person name="Wang M."/>
            <person name="Ng V."/>
            <person name="Grigoriev I.V."/>
            <person name="Spatafora J.W."/>
            <person name="Magnuson J.K."/>
            <person name="Baker S.E."/>
            <person name="Pomraning K.R."/>
        </authorList>
    </citation>
    <scope>NUCLEOTIDE SEQUENCE [LARGE SCALE GENOMIC DNA]</scope>
    <source>
        <strain evidence="4 5">Phaff 52-87</strain>
    </source>
</reference>
<keyword evidence="3" id="KW-0472">Membrane</keyword>
<sequence>MTGKPVPAWVISPQDKVEVHKRQNVWARENCRSVLDAFLHCQTGRTLTIGWVCKDQKKDMVDCMVYYMQPAFQDRFMDEIIEEKKALKKASSS</sequence>